<keyword evidence="4" id="KW-1185">Reference proteome</keyword>
<protein>
    <submittedName>
        <fullName evidence="3">Heavy-metal-associated domain-containing protein</fullName>
    </submittedName>
</protein>
<dbReference type="InterPro" id="IPR017969">
    <property type="entry name" value="Heavy-metal-associated_CS"/>
</dbReference>
<dbReference type="Gene3D" id="3.30.70.100">
    <property type="match status" value="1"/>
</dbReference>
<dbReference type="InterPro" id="IPR006121">
    <property type="entry name" value="HMA_dom"/>
</dbReference>
<keyword evidence="1" id="KW-0479">Metal-binding</keyword>
<evidence type="ECO:0000259" key="2">
    <source>
        <dbReference type="PROSITE" id="PS50846"/>
    </source>
</evidence>
<dbReference type="EMBL" id="JANUGX010000003">
    <property type="protein sequence ID" value="MCS0588340.1"/>
    <property type="molecule type" value="Genomic_DNA"/>
</dbReference>
<evidence type="ECO:0000256" key="1">
    <source>
        <dbReference type="ARBA" id="ARBA00022723"/>
    </source>
</evidence>
<feature type="domain" description="HMA" evidence="2">
    <location>
        <begin position="1"/>
        <end position="63"/>
    </location>
</feature>
<dbReference type="PROSITE" id="PS01047">
    <property type="entry name" value="HMA_1"/>
    <property type="match status" value="1"/>
</dbReference>
<dbReference type="Proteomes" id="UP001205560">
    <property type="component" value="Unassembled WGS sequence"/>
</dbReference>
<dbReference type="Pfam" id="PF00403">
    <property type="entry name" value="HMA"/>
    <property type="match status" value="1"/>
</dbReference>
<proteinExistence type="predicted"/>
<organism evidence="3 4">
    <name type="scientific">Massilia norwichensis</name>
    <dbReference type="NCBI Taxonomy" id="1442366"/>
    <lineage>
        <taxon>Bacteria</taxon>
        <taxon>Pseudomonadati</taxon>
        <taxon>Pseudomonadota</taxon>
        <taxon>Betaproteobacteria</taxon>
        <taxon>Burkholderiales</taxon>
        <taxon>Oxalobacteraceae</taxon>
        <taxon>Telluria group</taxon>
        <taxon>Massilia</taxon>
    </lineage>
</organism>
<gene>
    <name evidence="3" type="ORF">NX782_03885</name>
</gene>
<dbReference type="PROSITE" id="PS50846">
    <property type="entry name" value="HMA_2"/>
    <property type="match status" value="1"/>
</dbReference>
<dbReference type="CDD" id="cd00371">
    <property type="entry name" value="HMA"/>
    <property type="match status" value="1"/>
</dbReference>
<dbReference type="SUPFAM" id="SSF55008">
    <property type="entry name" value="HMA, heavy metal-associated domain"/>
    <property type="match status" value="1"/>
</dbReference>
<comment type="caution">
    <text evidence="3">The sequence shown here is derived from an EMBL/GenBank/DDBJ whole genome shotgun (WGS) entry which is preliminary data.</text>
</comment>
<dbReference type="InterPro" id="IPR036163">
    <property type="entry name" value="HMA_dom_sf"/>
</dbReference>
<evidence type="ECO:0000313" key="3">
    <source>
        <dbReference type="EMBL" id="MCS0588340.1"/>
    </source>
</evidence>
<reference evidence="3 4" key="1">
    <citation type="submission" date="2022-08" db="EMBL/GenBank/DDBJ databases">
        <title>Reclassification of Massilia species as members of the genera Telluria, Duganella, Pseudoduganella, Mokoshia gen. nov. and Zemynaea gen. nov. using orthogonal and non-orthogonal genome-based approaches.</title>
        <authorList>
            <person name="Bowman J.P."/>
        </authorList>
    </citation>
    <scope>NUCLEOTIDE SEQUENCE [LARGE SCALE GENOMIC DNA]</scope>
    <source>
        <strain evidence="3 4">LMG 28164</strain>
    </source>
</reference>
<evidence type="ECO:0000313" key="4">
    <source>
        <dbReference type="Proteomes" id="UP001205560"/>
    </source>
</evidence>
<accession>A0ABT2A2N4</accession>
<dbReference type="RefSeq" id="WP_075796137.1">
    <property type="nucleotide sequence ID" value="NZ_JANUGX010000003.1"/>
</dbReference>
<name>A0ABT2A2N4_9BURK</name>
<sequence>MYTLKVEKMSCGGCASRVTRTVQTLDPDAKVEVLLKDKLVRVESARAPDAVAAAITAAGYPATQVAAD</sequence>